<dbReference type="EMBL" id="BPLR01017273">
    <property type="protein sequence ID" value="GIY89937.1"/>
    <property type="molecule type" value="Genomic_DNA"/>
</dbReference>
<evidence type="ECO:0000313" key="1">
    <source>
        <dbReference type="EMBL" id="GIY89937.1"/>
    </source>
</evidence>
<gene>
    <name evidence="1" type="ORF">CEXT_125951</name>
</gene>
<proteinExistence type="predicted"/>
<protein>
    <submittedName>
        <fullName evidence="1">Uncharacterized protein</fullName>
    </submittedName>
</protein>
<dbReference type="Proteomes" id="UP001054945">
    <property type="component" value="Unassembled WGS sequence"/>
</dbReference>
<keyword evidence="2" id="KW-1185">Reference proteome</keyword>
<organism evidence="1 2">
    <name type="scientific">Caerostris extrusa</name>
    <name type="common">Bark spider</name>
    <name type="synonym">Caerostris bankana</name>
    <dbReference type="NCBI Taxonomy" id="172846"/>
    <lineage>
        <taxon>Eukaryota</taxon>
        <taxon>Metazoa</taxon>
        <taxon>Ecdysozoa</taxon>
        <taxon>Arthropoda</taxon>
        <taxon>Chelicerata</taxon>
        <taxon>Arachnida</taxon>
        <taxon>Araneae</taxon>
        <taxon>Araneomorphae</taxon>
        <taxon>Entelegynae</taxon>
        <taxon>Araneoidea</taxon>
        <taxon>Araneidae</taxon>
        <taxon>Caerostris</taxon>
    </lineage>
</organism>
<sequence length="67" mass="7175">MDNLGARSSFLHGTDFCVCSHDCDQFGVYKPSSSLLAAAKGCTAHCCYWASSCPEVLVVAAAVPRYR</sequence>
<accession>A0AAV4X446</accession>
<comment type="caution">
    <text evidence="1">The sequence shown here is derived from an EMBL/GenBank/DDBJ whole genome shotgun (WGS) entry which is preliminary data.</text>
</comment>
<reference evidence="1 2" key="1">
    <citation type="submission" date="2021-06" db="EMBL/GenBank/DDBJ databases">
        <title>Caerostris extrusa draft genome.</title>
        <authorList>
            <person name="Kono N."/>
            <person name="Arakawa K."/>
        </authorList>
    </citation>
    <scope>NUCLEOTIDE SEQUENCE [LARGE SCALE GENOMIC DNA]</scope>
</reference>
<dbReference type="AlphaFoldDB" id="A0AAV4X446"/>
<evidence type="ECO:0000313" key="2">
    <source>
        <dbReference type="Proteomes" id="UP001054945"/>
    </source>
</evidence>
<name>A0AAV4X446_CAEEX</name>